<organism evidence="2 3">
    <name type="scientific">Nepenthes gracilis</name>
    <name type="common">Slender pitcher plant</name>
    <dbReference type="NCBI Taxonomy" id="150966"/>
    <lineage>
        <taxon>Eukaryota</taxon>
        <taxon>Viridiplantae</taxon>
        <taxon>Streptophyta</taxon>
        <taxon>Embryophyta</taxon>
        <taxon>Tracheophyta</taxon>
        <taxon>Spermatophyta</taxon>
        <taxon>Magnoliopsida</taxon>
        <taxon>eudicotyledons</taxon>
        <taxon>Gunneridae</taxon>
        <taxon>Pentapetalae</taxon>
        <taxon>Caryophyllales</taxon>
        <taxon>Nepenthaceae</taxon>
        <taxon>Nepenthes</taxon>
    </lineage>
</organism>
<gene>
    <name evidence="2" type="ORF">Nepgr_027035</name>
</gene>
<accession>A0AAD3T997</accession>
<dbReference type="Proteomes" id="UP001279734">
    <property type="component" value="Unassembled WGS sequence"/>
</dbReference>
<protein>
    <submittedName>
        <fullName evidence="2">Uncharacterized protein</fullName>
    </submittedName>
</protein>
<evidence type="ECO:0000313" key="3">
    <source>
        <dbReference type="Proteomes" id="UP001279734"/>
    </source>
</evidence>
<dbReference type="EMBL" id="BSYO01000029">
    <property type="protein sequence ID" value="GMH25192.1"/>
    <property type="molecule type" value="Genomic_DNA"/>
</dbReference>
<reference evidence="2" key="1">
    <citation type="submission" date="2023-05" db="EMBL/GenBank/DDBJ databases">
        <title>Nepenthes gracilis genome sequencing.</title>
        <authorList>
            <person name="Fukushima K."/>
        </authorList>
    </citation>
    <scope>NUCLEOTIDE SEQUENCE</scope>
    <source>
        <strain evidence="2">SING2019-196</strain>
    </source>
</reference>
<comment type="caution">
    <text evidence="2">The sequence shown here is derived from an EMBL/GenBank/DDBJ whole genome shotgun (WGS) entry which is preliminary data.</text>
</comment>
<sequence>MSSAIHALSSSTQQWQRLIQVFHCFFSGGSIAFQLFSRQTGHFQYFYPSELVSGKKKGQIARQHTTSSSEFGSGGAMETSNTFDVLFNCDKDVPSSACIGNAANGDQMGAVPLANQGVRLISDVVEQKMLNLSNEKQQIASCSAQLSSDFSPEYGSEVIADKSGGMRMAERDPMHFSIVPQKDQIGHRNVSSAKNDSASSILVDTKDYDQHSALPSAVRGDRADCKSSPQGLADQVNAPPQLGQIRSMKQALSLKPLKSILKKPKDWQLAFPYLANLVATDCRRVGTAKV</sequence>
<evidence type="ECO:0000256" key="1">
    <source>
        <dbReference type="SAM" id="MobiDB-lite"/>
    </source>
</evidence>
<name>A0AAD3T997_NEPGR</name>
<keyword evidence="3" id="KW-1185">Reference proteome</keyword>
<evidence type="ECO:0000313" key="2">
    <source>
        <dbReference type="EMBL" id="GMH25192.1"/>
    </source>
</evidence>
<dbReference type="AlphaFoldDB" id="A0AAD3T997"/>
<feature type="region of interest" description="Disordered" evidence="1">
    <location>
        <begin position="216"/>
        <end position="239"/>
    </location>
</feature>
<proteinExistence type="predicted"/>